<protein>
    <submittedName>
        <fullName evidence="1">DNA polymerase III subunit chi</fullName>
    </submittedName>
</protein>
<dbReference type="GO" id="GO:0032298">
    <property type="term" value="P:positive regulation of DNA-templated DNA replication initiation"/>
    <property type="evidence" value="ECO:0007669"/>
    <property type="project" value="TreeGrafter"/>
</dbReference>
<dbReference type="RefSeq" id="WP_187574348.1">
    <property type="nucleotide sequence ID" value="NZ_CP060731.1"/>
</dbReference>
<dbReference type="Proteomes" id="UP000515838">
    <property type="component" value="Chromosome"/>
</dbReference>
<evidence type="ECO:0000313" key="1">
    <source>
        <dbReference type="EMBL" id="QNN79166.1"/>
    </source>
</evidence>
<sequence length="140" mass="15979">MSRADFYLIAKPRFLEEPLKLVCELARKAYDSNQWTLVLARDAAQAEALDELLWEFDPDAYIPHQIAGDEEDELTPVLIATPDVDVPARALVINLRDEAFAGACERVLEVVPADPSAREPLRERWKQYKARGFEVNKHDM</sequence>
<dbReference type="EMBL" id="CP060731">
    <property type="protein sequence ID" value="QNN79166.1"/>
    <property type="molecule type" value="Genomic_DNA"/>
</dbReference>
<dbReference type="Gene3D" id="3.40.50.10110">
    <property type="entry name" value="DNA polymerase III subunit chi"/>
    <property type="match status" value="1"/>
</dbReference>
<evidence type="ECO:0000313" key="2">
    <source>
        <dbReference type="Proteomes" id="UP000515838"/>
    </source>
</evidence>
<reference evidence="1 2" key="1">
    <citation type="submission" date="2020-08" db="EMBL/GenBank/DDBJ databases">
        <title>Streptomycin Non-resistant strain, P. mexicana.</title>
        <authorList>
            <person name="Ganesh-Kumar S."/>
            <person name="Zhe T."/>
            <person name="Yu Z."/>
            <person name="Min Y."/>
        </authorList>
    </citation>
    <scope>NUCLEOTIDE SEQUENCE [LARGE SCALE GENOMIC DNA]</scope>
    <source>
        <strain evidence="1 2">GTZY2</strain>
    </source>
</reference>
<dbReference type="SUPFAM" id="SSF102400">
    <property type="entry name" value="DNA polymerase III chi subunit"/>
    <property type="match status" value="1"/>
</dbReference>
<dbReference type="PANTHER" id="PTHR38767">
    <property type="entry name" value="DNA POLYMERASE III SUBUNIT CHI"/>
    <property type="match status" value="1"/>
</dbReference>
<organism evidence="1 2">
    <name type="scientific">Pseudoxanthomonas mexicana</name>
    <dbReference type="NCBI Taxonomy" id="128785"/>
    <lineage>
        <taxon>Bacteria</taxon>
        <taxon>Pseudomonadati</taxon>
        <taxon>Pseudomonadota</taxon>
        <taxon>Gammaproteobacteria</taxon>
        <taxon>Lysobacterales</taxon>
        <taxon>Lysobacteraceae</taxon>
        <taxon>Pseudoxanthomonas</taxon>
    </lineage>
</organism>
<accession>A0A7G9TGE1</accession>
<name>A0A7G9TGE1_PSEMX</name>
<gene>
    <name evidence="1" type="ORF">IAE60_07095</name>
</gene>
<dbReference type="GO" id="GO:0003677">
    <property type="term" value="F:DNA binding"/>
    <property type="evidence" value="ECO:0007669"/>
    <property type="project" value="InterPro"/>
</dbReference>
<dbReference type="GO" id="GO:0006260">
    <property type="term" value="P:DNA replication"/>
    <property type="evidence" value="ECO:0007669"/>
    <property type="project" value="InterPro"/>
</dbReference>
<dbReference type="NCBIfam" id="NF004346">
    <property type="entry name" value="PRK05728.1-2"/>
    <property type="match status" value="1"/>
</dbReference>
<dbReference type="GO" id="GO:0003887">
    <property type="term" value="F:DNA-directed DNA polymerase activity"/>
    <property type="evidence" value="ECO:0007669"/>
    <property type="project" value="InterPro"/>
</dbReference>
<dbReference type="InterPro" id="IPR036768">
    <property type="entry name" value="PolIII_chi_sf"/>
</dbReference>
<dbReference type="PANTHER" id="PTHR38767:SF1">
    <property type="entry name" value="DNA POLYMERASE III SUBUNIT CHI"/>
    <property type="match status" value="1"/>
</dbReference>
<dbReference type="GeneID" id="81470727"/>
<dbReference type="InterPro" id="IPR007459">
    <property type="entry name" value="DNA_pol3_chi"/>
</dbReference>
<dbReference type="Pfam" id="PF04364">
    <property type="entry name" value="DNA_pol3_chi"/>
    <property type="match status" value="1"/>
</dbReference>
<proteinExistence type="predicted"/>
<dbReference type="AlphaFoldDB" id="A0A7G9TGE1"/>